<proteinExistence type="predicted"/>
<name>K4KL77_SIMAS</name>
<accession>K4KL77</accession>
<organism evidence="1 2">
    <name type="scientific">Simiduia agarivorans (strain DSM 21679 / JCM 13881 / BCRC 17597 / SA1)</name>
    <dbReference type="NCBI Taxonomy" id="1117647"/>
    <lineage>
        <taxon>Bacteria</taxon>
        <taxon>Pseudomonadati</taxon>
        <taxon>Pseudomonadota</taxon>
        <taxon>Gammaproteobacteria</taxon>
        <taxon>Cellvibrionales</taxon>
        <taxon>Cellvibrionaceae</taxon>
        <taxon>Simiduia</taxon>
    </lineage>
</organism>
<dbReference type="AlphaFoldDB" id="K4KL77"/>
<sequence>MNRIDSIIHDIRRAISEVAEDFYSETKDLVKFLDVADEHTYSSVIDSFYLLEDTQLAKHEFENTDFINESFGRLYLMFHGVLNSCYMQQQALLVICQKLGIDQNIKEIKEIEVVAYRNDFSAHSPNRGRGKSEHSYILDRHAMREAKVKGYTANHETGFIFREANIYSLISSWDIVLERQLQLVAERVLNSKT</sequence>
<dbReference type="EMBL" id="CP003746">
    <property type="protein sequence ID" value="AFU99914.2"/>
    <property type="molecule type" value="Genomic_DNA"/>
</dbReference>
<dbReference type="Proteomes" id="UP000000466">
    <property type="component" value="Chromosome"/>
</dbReference>
<keyword evidence="2" id="KW-1185">Reference proteome</keyword>
<evidence type="ECO:0000313" key="2">
    <source>
        <dbReference type="Proteomes" id="UP000000466"/>
    </source>
</evidence>
<reference evidence="1 2" key="1">
    <citation type="journal article" date="2013" name="Genome Announc.">
        <title>Complete genome sequence of Simiduia agarivorans SA1(T), a marine bacterium able to degrade a variety of polysaccharides.</title>
        <authorList>
            <person name="Lin S.Y."/>
            <person name="Shieh W.Y."/>
            <person name="Chen J.S."/>
            <person name="Tang S.L."/>
        </authorList>
    </citation>
    <scope>NUCLEOTIDE SEQUENCE [LARGE SCALE GENOMIC DNA]</scope>
    <source>
        <strain evidence="2">DSM 21679 / JCM 13881 / BCRC 17597 / SA1</strain>
    </source>
</reference>
<evidence type="ECO:0000313" key="1">
    <source>
        <dbReference type="EMBL" id="AFU99914.2"/>
    </source>
</evidence>
<evidence type="ECO:0008006" key="3">
    <source>
        <dbReference type="Google" id="ProtNLM"/>
    </source>
</evidence>
<protein>
    <recommendedName>
        <fullName evidence="3">Cthe-2314-like HEPN domain-containing protein</fullName>
    </recommendedName>
</protein>
<gene>
    <name evidence="1" type="ordered locus">M5M_13880</name>
</gene>
<dbReference type="OrthoDB" id="6401163at2"/>
<dbReference type="KEGG" id="saga:M5M_13880"/>
<dbReference type="HOGENOM" id="CLU_1427474_0_0_6"/>
<dbReference type="eggNOG" id="ENOG5033GRT">
    <property type="taxonomic scope" value="Bacteria"/>
</dbReference>